<feature type="compositionally biased region" description="Polar residues" evidence="1">
    <location>
        <begin position="2753"/>
        <end position="2771"/>
    </location>
</feature>
<feature type="compositionally biased region" description="Low complexity" evidence="1">
    <location>
        <begin position="3857"/>
        <end position="3877"/>
    </location>
</feature>
<feature type="compositionally biased region" description="Polar residues" evidence="1">
    <location>
        <begin position="3507"/>
        <end position="3516"/>
    </location>
</feature>
<feature type="compositionally biased region" description="Polar residues" evidence="1">
    <location>
        <begin position="891"/>
        <end position="900"/>
    </location>
</feature>
<reference evidence="2" key="2">
    <citation type="journal article" date="2023" name="IMA Fungus">
        <title>Comparative genomic study of the Penicillium genus elucidates a diverse pangenome and 15 lateral gene transfer events.</title>
        <authorList>
            <person name="Petersen C."/>
            <person name="Sorensen T."/>
            <person name="Nielsen M.R."/>
            <person name="Sondergaard T.E."/>
            <person name="Sorensen J.L."/>
            <person name="Fitzpatrick D.A."/>
            <person name="Frisvad J.C."/>
            <person name="Nielsen K.L."/>
        </authorList>
    </citation>
    <scope>NUCLEOTIDE SEQUENCE</scope>
    <source>
        <strain evidence="2">IBT 30728</strain>
    </source>
</reference>
<feature type="compositionally biased region" description="Basic and acidic residues" evidence="1">
    <location>
        <begin position="2014"/>
        <end position="2029"/>
    </location>
</feature>
<feature type="compositionally biased region" description="Polar residues" evidence="1">
    <location>
        <begin position="1143"/>
        <end position="1159"/>
    </location>
</feature>
<organism evidence="2 3">
    <name type="scientific">Penicillium diatomitis</name>
    <dbReference type="NCBI Taxonomy" id="2819901"/>
    <lineage>
        <taxon>Eukaryota</taxon>
        <taxon>Fungi</taxon>
        <taxon>Dikarya</taxon>
        <taxon>Ascomycota</taxon>
        <taxon>Pezizomycotina</taxon>
        <taxon>Eurotiomycetes</taxon>
        <taxon>Eurotiomycetidae</taxon>
        <taxon>Eurotiales</taxon>
        <taxon>Aspergillaceae</taxon>
        <taxon>Penicillium</taxon>
    </lineage>
</organism>
<feature type="compositionally biased region" description="Polar residues" evidence="1">
    <location>
        <begin position="2335"/>
        <end position="2346"/>
    </location>
</feature>
<feature type="compositionally biased region" description="Low complexity" evidence="1">
    <location>
        <begin position="1160"/>
        <end position="1182"/>
    </location>
</feature>
<feature type="compositionally biased region" description="Basic and acidic residues" evidence="1">
    <location>
        <begin position="2552"/>
        <end position="2562"/>
    </location>
</feature>
<dbReference type="GeneID" id="81625205"/>
<feature type="compositionally biased region" description="Low complexity" evidence="1">
    <location>
        <begin position="1948"/>
        <end position="1960"/>
    </location>
</feature>
<evidence type="ECO:0000313" key="2">
    <source>
        <dbReference type="EMBL" id="KAJ5485366.1"/>
    </source>
</evidence>
<feature type="compositionally biased region" description="Basic residues" evidence="1">
    <location>
        <begin position="2037"/>
        <end position="2050"/>
    </location>
</feature>
<feature type="compositionally biased region" description="Acidic residues" evidence="1">
    <location>
        <begin position="1014"/>
        <end position="1023"/>
    </location>
</feature>
<feature type="compositionally biased region" description="Polar residues" evidence="1">
    <location>
        <begin position="356"/>
        <end position="369"/>
    </location>
</feature>
<feature type="compositionally biased region" description="Polar residues" evidence="1">
    <location>
        <begin position="1881"/>
        <end position="1892"/>
    </location>
</feature>
<feature type="compositionally biased region" description="Basic and acidic residues" evidence="1">
    <location>
        <begin position="787"/>
        <end position="805"/>
    </location>
</feature>
<feature type="compositionally biased region" description="Polar residues" evidence="1">
    <location>
        <begin position="2106"/>
        <end position="2125"/>
    </location>
</feature>
<feature type="region of interest" description="Disordered" evidence="1">
    <location>
        <begin position="3031"/>
        <end position="3130"/>
    </location>
</feature>
<protein>
    <recommendedName>
        <fullName evidence="4">Involucrin repeat protein</fullName>
    </recommendedName>
</protein>
<feature type="compositionally biased region" description="Basic residues" evidence="1">
    <location>
        <begin position="3469"/>
        <end position="3479"/>
    </location>
</feature>
<feature type="compositionally biased region" description="Low complexity" evidence="1">
    <location>
        <begin position="1119"/>
        <end position="1130"/>
    </location>
</feature>
<feature type="region of interest" description="Disordered" evidence="1">
    <location>
        <begin position="758"/>
        <end position="1217"/>
    </location>
</feature>
<feature type="compositionally biased region" description="Polar residues" evidence="1">
    <location>
        <begin position="3653"/>
        <end position="3663"/>
    </location>
</feature>
<feature type="compositionally biased region" description="Basic and acidic residues" evidence="1">
    <location>
        <begin position="2796"/>
        <end position="2812"/>
    </location>
</feature>
<feature type="compositionally biased region" description="Low complexity" evidence="1">
    <location>
        <begin position="2824"/>
        <end position="2836"/>
    </location>
</feature>
<dbReference type="RefSeq" id="XP_056790150.1">
    <property type="nucleotide sequence ID" value="XM_056934956.1"/>
</dbReference>
<feature type="compositionally biased region" description="Polar residues" evidence="1">
    <location>
        <begin position="2073"/>
        <end position="2086"/>
    </location>
</feature>
<evidence type="ECO:0000313" key="3">
    <source>
        <dbReference type="Proteomes" id="UP001148312"/>
    </source>
</evidence>
<feature type="compositionally biased region" description="Polar residues" evidence="1">
    <location>
        <begin position="3809"/>
        <end position="3825"/>
    </location>
</feature>
<feature type="compositionally biased region" description="Basic residues" evidence="1">
    <location>
        <begin position="2564"/>
        <end position="2575"/>
    </location>
</feature>
<feature type="region of interest" description="Disordered" evidence="1">
    <location>
        <begin position="400"/>
        <end position="675"/>
    </location>
</feature>
<feature type="compositionally biased region" description="Polar residues" evidence="1">
    <location>
        <begin position="3447"/>
        <end position="3459"/>
    </location>
</feature>
<comment type="caution">
    <text evidence="2">The sequence shown here is derived from an EMBL/GenBank/DDBJ whole genome shotgun (WGS) entry which is preliminary data.</text>
</comment>
<feature type="compositionally biased region" description="Polar residues" evidence="1">
    <location>
        <begin position="2248"/>
        <end position="2281"/>
    </location>
</feature>
<feature type="compositionally biased region" description="Basic residues" evidence="1">
    <location>
        <begin position="1294"/>
        <end position="1307"/>
    </location>
</feature>
<feature type="compositionally biased region" description="Low complexity" evidence="1">
    <location>
        <begin position="1779"/>
        <end position="1795"/>
    </location>
</feature>
<feature type="compositionally biased region" description="Polar residues" evidence="1">
    <location>
        <begin position="1536"/>
        <end position="1545"/>
    </location>
</feature>
<feature type="compositionally biased region" description="Basic and acidic residues" evidence="1">
    <location>
        <begin position="1338"/>
        <end position="1351"/>
    </location>
</feature>
<feature type="compositionally biased region" description="Polar residues" evidence="1">
    <location>
        <begin position="528"/>
        <end position="543"/>
    </location>
</feature>
<feature type="compositionally biased region" description="Low complexity" evidence="1">
    <location>
        <begin position="2487"/>
        <end position="2497"/>
    </location>
</feature>
<feature type="compositionally biased region" description="Basic residues" evidence="1">
    <location>
        <begin position="3093"/>
        <end position="3102"/>
    </location>
</feature>
<feature type="region of interest" description="Disordered" evidence="1">
    <location>
        <begin position="349"/>
        <end position="387"/>
    </location>
</feature>
<feature type="region of interest" description="Disordered" evidence="1">
    <location>
        <begin position="3601"/>
        <end position="3900"/>
    </location>
</feature>
<feature type="compositionally biased region" description="Polar residues" evidence="1">
    <location>
        <begin position="616"/>
        <end position="634"/>
    </location>
</feature>
<accession>A0A9W9X749</accession>
<dbReference type="EMBL" id="JAPWDQ010000005">
    <property type="protein sequence ID" value="KAJ5485366.1"/>
    <property type="molecule type" value="Genomic_DNA"/>
</dbReference>
<sequence length="3900" mass="417158">MFHGQPSLADSPELSADTERNERDSSGLAAAITGAVTATGGMILADKVLHQRPRSRSTSPPGTERALGLEHKSHSRPSSPRMAGDLDQSLTRRRASMARSVTESPTAVPLHFRRPPTSPGLSRAVSVPPSATGRDSPTSASPTQTRHRRPNSVEFRTSREIRPLWLVDRYGTSKGDLVEPGEDLPSLPSSKSSSRSPSFDNLQSLQDDGMHSWEPRDDTAPSMMQGRKPSLTISTSRANDHVEGDLLDSQQATPTAGDFGGTSPGVKKSKPTYEFHSPSELLQNPEMFPEVPAPSLLENLPSAEGSVAGDKDVDEPQLTTDEVEPPQANQSSEGVGFANVADAAVSAAVEDHDQPIASTSGDAVSQNIQEEPRPRQDPERSIETAPHIAGFASLVSAAVAAKDSNERSLEESVGEPGTAIEEPDSKLPNIESLSKPESDPVGEQLPETTGTVTQPLEPATTESAIQEPNSLQQEPSAVIETVVTQEPSTASSSKKKKKKKGKKGQSAVESEPAVEPEEQSIAEPAPSAPTTVNELPDNGSQMPEANAVVTPENNEVPTSESAVLPAEPSRDITSDLPDPTADSTDPPMPEARAPAETTEVPEPTIDATIDPVTLPESAQDTPVDTVEPESNLTPAQKRKAKKAAKKKGKNSIASETTEAAAEEIKPSQDSLEPNTQAVEAVPEIEASVPQPASELDTEKTFEYDEAVTTPAESAARDAEQIENIVDTDQLEPSQDLSEVAEELPKDVEVPLAPLLPEEVVGQAETTDPARQSDETALDGPIDGTQAEEARPETIESEQTVDRVIEAEDAPVPVEQTDDQILQDSIAAPSEFVEEFQNPQSDVPIDTAADRAEPKINETSTEQEVPLTAAQKKKAKKDKKKRKSAGVDENAPASSLETGSETVPAEQTPADAGSITEPAVSTEQINVETPAEDQASPVSDKERTLPGPEGEAAKEEPPALAIDDPVAQSQSETREVPQYDEAPAAESTETTKPTFETEEQSVPEVNPEAQPEAEPVADADADAEPEAKLTPAQKKKAKKDKKKKQKQTSTPSNDIEEPVQTGEETQSENILGEPVPVADKEKNLVEPAAEATKEDPVPVEDEPIGDTRTGLTEVIGDGMAPASEAAEATESVQVPEVTEVAQPAETTESAEATQPGETTQPTEIIESTGPITTTEPTEAIESTEVIEPTEIFEPAEVTQPAEVVEPIEITEPTEATETTEVIETAETVEPAKASQLAEVVEPIEITEVTEPVNLSETAESIQPTEPAAEIADQPIAEIIQESKAAPEAETPHTPAQKKKAKKDKKKKQKQAEAPSDLEIKSVDPESAELQPNEAADAPLHPRETVEPSKEEDLVAEVDTPAGPAAPVEASVDPEWPSEVPRDGKASSPLDDTITGAGTVEDTRVGAGMPDEPKEDILPSASAHNPEPETVASETRVTIDPAVETTANADLPGPAQTTEESQAPMTAAEKRKAKKAKKKKQQQENKEPESPFTEAADPLDSQEVEPRAQSQSEQPEEPFTSDTAGPSDAHESLEQSKDASQSETPANESEPAHQEDVPTETLMAEDATQASPDAAAPIFGEDAAETDESTKDLKTNGEASSEEPLSLIHDATLEDKEPQTLLAEEPPAAVEVPLTAAQKKKAKKDKNKQEKKLSLQADEQDSPASDIPPIEQSEVTEEANATPEVNVPEVDPTTEGSVPAEVVASQGETLPAVTADVPAEAQTEEAKDTAAEEPAIPELDAEPTVETTDVSPPEDTDAATQSAEISEPIEKSEQDSVLPNASSEPPAAQPPSDADPAIYLLDSCSPTAPEDADTISAPEAKEPPSEPEVQAQPEPIEAVTPTTKKEKKKKKKKGKSSSVDEESQSQAANGEDDLQLGDDANVVTAQPVQVTSSDDAPVTYSDKPVISDEPLLNNEDSALSAAAEPEATITEFSEPAAEIVELKQSAEDQPTTTTEPLLNNENSTPSALAEPEATITEFSESIADIGQPESSAEVQFTTTTELPHEGFGTNDASLQDQDREDAKDSIEKAETEAPMTAAQKRKAKKDKKKRKSVAVEEASTGDQADSQLEMEQAPNAESSEAQDDTTGQAAVDQEAGEAEKVAEVHASETVSGHDSTFGTIATDSASPSAEPPLLEVIDEGVTAQPDTVSEPKEYSLPEPGGEEPEPPKSENHLETVSDATNIVDDSPKTSEEAHSRLDNALPESPADDGLSAKERRKLKKKEKKKSKSADPGEDASSPILPAKDIDVGPEQSQPKPVMVSTTQEPTTDQNNANDGQTSDSLNIDQIGEVQEADEALQPSESHVLDPETSSAAVAEQPTASEQADVHLKEPSPIVESLGQTAEQTTDEPSLTAKEKRKLKKKEKKRQSKALDPDDVPPSSPVAEPQYAPHESKQPDETEFSSRDIAEPVTASSPAEKDGKELQSHDKEAPVTPENELASTDEFLSSQVEQPQPEAESFDEVARPEIMGVTEAEEKREDVQQDEDTHSFAQQSEHQQSGEGEIAENDVSLFKEEGALNSETPVSTEENVREESAQAQPAITVEEELPAETQAADVARVEHVEEPALSKKQKKKDKKKNNNKAQAPDEDSIPTTPSMSLVAEAQSEPIPEHIEESSPHPAVEQSPVVEQHSTAAPMHSSDRALEDKENDKATEALQTNQTADEDRDPPGTDQVAFQTEPPAGELPSTERSIEADKEMNFEDLPSQQDEKEEASENSKHEYDQPVVPDGSTLLYHSQGEDAVAKQDEIPAEPPNEHFTDTVQQDEQAVEINPTSNEEIQPEISEAAIVSTPAPQGNEPQDTVADHTSLDAFDQDERAVPEPSGSPEVAEAHSSAGEQAAEAEAPSKKKKLSKKEKKALAAAAAAAAAALEAETSTIEQPQPEVLAEPVPQMETSDQLPDDNSKDEPPQAIDSRLIVQIPEKEHKIDNEKTQNESGFEVIEATALGELDLERQNVDEAKSAEQAPVELVFEDSVPKLTVPEERTAEDMAIDAPMLERPDVEIHEPASQEVINYLVDSAAKQDEFEEPQIHEAAVEESQLLQSVTDEPAVSVEHLGSREPQVNEMTQEKLHTEEPTITDSVIEPSMIQGSPAPDPALDRKLSKKEKRMLKKQAEANIDGEPQQSDEAPPDLSAATPAVKVSDPYLSNLAEVTALNGNTEPVGLLTEPHKEAEVTTTQQTEPASGYSRSDAIPPTEDSSIVPTGESNLAKKRSVEAEDAPLSKKLSKKQKRKAKKNTASEISEQKSNDVASSSTTATAIGDTDAEQSRILDNDATAPSTEPEQPKLQEQKQPQDITRDADPASQGSENTFGKNPPVSDWRPADASYQTPSDAQEVEVEPEVIPSLPQITSVTNAEQASRASDTISLNEQATQQAPHPATDISDETKNVPTTAELEKKGDDEEWPVIEWGDGQGHEDEPSIERAPEPENVTPMPEAETIEEFDESAIPSALQEAWTEPQQDLAQSQEELSPSPPTLSKKDKKKAKKNKRKSEQAAALGGDGHASGNDPDRALEPDSDNTQKIIQTSKEPELETEAPARTTTPGGSKIASLFPELERSGFRRSALDKDVLSPKDQAEDETVPAIQIDRDIAISVSEAPQATAKLHEKLNSIPDVDSQTELQASTAADAAKQANAGHVPSLPEEVELQDGGTSPEQLPPLMDPSRSMNVLDTTSPRRLLPSQMDNAPESPCGLRRTPSVIRGRHQQTPRMWNLEESKESFDATPTASSSPPRSLFGGPREEAHSRPRTPLDPIAEQPGDGHTPAPGRGGTPRLEMKPEHVLPRPHTPVRKFTDNAIAREAWPTPEKDRLGSSPSLDDLLKATQSGGEPSPALTQTPEQGMPVLKPSSSKGKLRRTNRSTSSDLRGASKALDSSQPSPSLDLAQLPSSSSYDPVTDKGKRPLRNMSDVYVSVS</sequence>
<feature type="compositionally biased region" description="Basic and acidic residues" evidence="1">
    <location>
        <begin position="2095"/>
        <end position="2104"/>
    </location>
</feature>
<feature type="region of interest" description="Disordered" evidence="1">
    <location>
        <begin position="3150"/>
        <end position="3539"/>
    </location>
</feature>
<feature type="region of interest" description="Disordered" evidence="1">
    <location>
        <begin position="44"/>
        <end position="333"/>
    </location>
</feature>
<feature type="region of interest" description="Disordered" evidence="1">
    <location>
        <begin position="1941"/>
        <end position="2907"/>
    </location>
</feature>
<feature type="compositionally biased region" description="Basic and acidic residues" evidence="1">
    <location>
        <begin position="2469"/>
        <end position="2483"/>
    </location>
</feature>
<feature type="compositionally biased region" description="Polar residues" evidence="1">
    <location>
        <begin position="3337"/>
        <end position="3365"/>
    </location>
</feature>
<feature type="compositionally biased region" description="Basic and acidic residues" evidence="1">
    <location>
        <begin position="208"/>
        <end position="219"/>
    </location>
</feature>
<feature type="compositionally biased region" description="Low complexity" evidence="1">
    <location>
        <begin position="1199"/>
        <end position="1217"/>
    </location>
</feature>
<feature type="compositionally biased region" description="Basic and acidic residues" evidence="1">
    <location>
        <begin position="3403"/>
        <end position="3416"/>
    </location>
</feature>
<feature type="compositionally biased region" description="Basic residues" evidence="1">
    <location>
        <begin position="2840"/>
        <end position="2849"/>
    </location>
</feature>
<dbReference type="Proteomes" id="UP001148312">
    <property type="component" value="Unassembled WGS sequence"/>
</dbReference>
<evidence type="ECO:0000256" key="1">
    <source>
        <dbReference type="SAM" id="MobiDB-lite"/>
    </source>
</evidence>
<feature type="compositionally biased region" description="Basic and acidic residues" evidence="1">
    <location>
        <begin position="1526"/>
        <end position="1535"/>
    </location>
</feature>
<feature type="compositionally biased region" description="Basic residues" evidence="1">
    <location>
        <begin position="636"/>
        <end position="649"/>
    </location>
</feature>
<feature type="compositionally biased region" description="Low complexity" evidence="1">
    <location>
        <begin position="1001"/>
        <end position="1013"/>
    </location>
</feature>
<feature type="compositionally biased region" description="Basic and acidic residues" evidence="1">
    <location>
        <begin position="2731"/>
        <end position="2752"/>
    </location>
</feature>
<feature type="compositionally biased region" description="Polar residues" evidence="1">
    <location>
        <begin position="551"/>
        <end position="561"/>
    </location>
</feature>
<proteinExistence type="predicted"/>
<feature type="compositionally biased region" description="Low complexity" evidence="1">
    <location>
        <begin position="3710"/>
        <end position="3719"/>
    </location>
</feature>
<feature type="compositionally biased region" description="Basic residues" evidence="1">
    <location>
        <begin position="2212"/>
        <end position="2224"/>
    </location>
</feature>
<feature type="compositionally biased region" description="Basic and acidic residues" evidence="1">
    <location>
        <begin position="2707"/>
        <end position="2716"/>
    </location>
</feature>
<feature type="compositionally biased region" description="Polar residues" evidence="1">
    <location>
        <begin position="446"/>
        <end position="475"/>
    </location>
</feature>
<feature type="compositionally biased region" description="Low complexity" evidence="1">
    <location>
        <begin position="3611"/>
        <end position="3623"/>
    </location>
</feature>
<feature type="compositionally biased region" description="Polar residues" evidence="1">
    <location>
        <begin position="133"/>
        <end position="144"/>
    </location>
</feature>
<feature type="compositionally biased region" description="Basic residues" evidence="1">
    <location>
        <begin position="1032"/>
        <end position="1045"/>
    </location>
</feature>
<feature type="region of interest" description="Disordered" evidence="1">
    <location>
        <begin position="1249"/>
        <end position="1924"/>
    </location>
</feature>
<keyword evidence="3" id="KW-1185">Reference proteome</keyword>
<evidence type="ECO:0008006" key="4">
    <source>
        <dbReference type="Google" id="ProtNLM"/>
    </source>
</evidence>
<feature type="compositionally biased region" description="Basic residues" evidence="1">
    <location>
        <begin position="2352"/>
        <end position="2365"/>
    </location>
</feature>
<feature type="compositionally biased region" description="Polar residues" evidence="1">
    <location>
        <begin position="1253"/>
        <end position="1262"/>
    </location>
</feature>
<feature type="compositionally biased region" description="Basic and acidic residues" evidence="1">
    <location>
        <begin position="2387"/>
        <end position="2403"/>
    </location>
</feature>
<name>A0A9W9X749_9EURO</name>
<feature type="compositionally biased region" description="Polar residues" evidence="1">
    <location>
        <begin position="2305"/>
        <end position="2319"/>
    </location>
</feature>
<feature type="compositionally biased region" description="Basic and acidic residues" evidence="1">
    <location>
        <begin position="2163"/>
        <end position="2173"/>
    </location>
</feature>
<feature type="compositionally biased region" description="Basic residues" evidence="1">
    <location>
        <begin position="1843"/>
        <end position="1853"/>
    </location>
</feature>
<feature type="compositionally biased region" description="Basic and acidic residues" evidence="1">
    <location>
        <begin position="370"/>
        <end position="382"/>
    </location>
</feature>
<feature type="compositionally biased region" description="Low complexity" evidence="1">
    <location>
        <begin position="2852"/>
        <end position="2866"/>
    </location>
</feature>
<feature type="compositionally biased region" description="Basic residues" evidence="1">
    <location>
        <begin position="870"/>
        <end position="883"/>
    </location>
</feature>
<feature type="compositionally biased region" description="Basic residues" evidence="1">
    <location>
        <begin position="3215"/>
        <end position="3226"/>
    </location>
</feature>
<feature type="compositionally biased region" description="Polar residues" evidence="1">
    <location>
        <begin position="1986"/>
        <end position="1999"/>
    </location>
</feature>
<feature type="compositionally biased region" description="Basic residues" evidence="1">
    <location>
        <begin position="493"/>
        <end position="503"/>
    </location>
</feature>
<feature type="compositionally biased region" description="Polar residues" evidence="1">
    <location>
        <begin position="3238"/>
        <end position="3248"/>
    </location>
</feature>
<feature type="compositionally biased region" description="Low complexity" evidence="1">
    <location>
        <begin position="185"/>
        <end position="198"/>
    </location>
</feature>
<feature type="region of interest" description="Disordered" evidence="1">
    <location>
        <begin position="1"/>
        <end position="28"/>
    </location>
</feature>
<reference evidence="2" key="1">
    <citation type="submission" date="2022-12" db="EMBL/GenBank/DDBJ databases">
        <authorList>
            <person name="Petersen C."/>
        </authorList>
    </citation>
    <scope>NUCLEOTIDE SEQUENCE</scope>
    <source>
        <strain evidence="2">IBT 30728</strain>
    </source>
</reference>
<feature type="compositionally biased region" description="Polar residues" evidence="1">
    <location>
        <begin position="1453"/>
        <end position="1462"/>
    </location>
</feature>
<feature type="compositionally biased region" description="Basic and acidic residues" evidence="1">
    <location>
        <begin position="2412"/>
        <end position="2426"/>
    </location>
</feature>
<feature type="compositionally biased region" description="Polar residues" evidence="1">
    <location>
        <begin position="3187"/>
        <end position="3197"/>
    </location>
</feature>
<gene>
    <name evidence="2" type="ORF">N7539_005354</name>
</gene>
<feature type="compositionally biased region" description="Basic and acidic residues" evidence="1">
    <location>
        <begin position="2684"/>
        <end position="2693"/>
    </location>
</feature>
<feature type="compositionally biased region" description="Basic residues" evidence="1">
    <location>
        <begin position="1469"/>
        <end position="1478"/>
    </location>
</feature>
<feature type="compositionally biased region" description="Basic and acidic residues" evidence="1">
    <location>
        <begin position="2183"/>
        <end position="2195"/>
    </location>
</feature>
<feature type="compositionally biased region" description="Basic and acidic residues" evidence="1">
    <location>
        <begin position="2633"/>
        <end position="2647"/>
    </location>
</feature>